<dbReference type="Gene3D" id="2.60.200.20">
    <property type="match status" value="1"/>
</dbReference>
<evidence type="ECO:0000256" key="10">
    <source>
        <dbReference type="ARBA" id="ARBA00048679"/>
    </source>
</evidence>
<keyword evidence="6 11" id="KW-0547">Nucleotide-binding</keyword>
<dbReference type="InterPro" id="IPR011009">
    <property type="entry name" value="Kinase-like_dom_sf"/>
</dbReference>
<dbReference type="InterPro" id="IPR000253">
    <property type="entry name" value="FHA_dom"/>
</dbReference>
<dbReference type="InterPro" id="IPR003163">
    <property type="entry name" value="Tscrpt_reg_HTH_APSES-type"/>
</dbReference>
<protein>
    <recommendedName>
        <fullName evidence="3">non-specific serine/threonine protein kinase</fullName>
        <ecNumber evidence="3">2.7.11.1</ecNumber>
    </recommendedName>
</protein>
<evidence type="ECO:0000259" key="13">
    <source>
        <dbReference type="PROSITE" id="PS50006"/>
    </source>
</evidence>
<comment type="catalytic activity">
    <reaction evidence="9">
        <text>L-threonyl-[protein] + ATP = O-phospho-L-threonyl-[protein] + ADP + H(+)</text>
        <dbReference type="Rhea" id="RHEA:46608"/>
        <dbReference type="Rhea" id="RHEA-COMP:11060"/>
        <dbReference type="Rhea" id="RHEA-COMP:11605"/>
        <dbReference type="ChEBI" id="CHEBI:15378"/>
        <dbReference type="ChEBI" id="CHEBI:30013"/>
        <dbReference type="ChEBI" id="CHEBI:30616"/>
        <dbReference type="ChEBI" id="CHEBI:61977"/>
        <dbReference type="ChEBI" id="CHEBI:456216"/>
        <dbReference type="EC" id="2.7.11.1"/>
    </reaction>
</comment>
<feature type="region of interest" description="Disordered" evidence="12">
    <location>
        <begin position="41"/>
        <end position="64"/>
    </location>
</feature>
<gene>
    <name evidence="16" type="ORF">HIM_09456</name>
</gene>
<evidence type="ECO:0000256" key="7">
    <source>
        <dbReference type="ARBA" id="ARBA00022777"/>
    </source>
</evidence>
<dbReference type="Gene3D" id="3.10.260.10">
    <property type="entry name" value="Transcription regulator HTH, APSES-type DNA-binding domain"/>
    <property type="match status" value="1"/>
</dbReference>
<dbReference type="InterPro" id="IPR036887">
    <property type="entry name" value="HTH_APSES_sf"/>
</dbReference>
<keyword evidence="5" id="KW-0808">Transferase</keyword>
<reference evidence="16 17" key="1">
    <citation type="journal article" date="2014" name="Genome Biol. Evol.">
        <title>Comparative genomics and transcriptomics analyses reveal divergent lifestyle features of nematode endoparasitic fungus Hirsutella minnesotensis.</title>
        <authorList>
            <person name="Lai Y."/>
            <person name="Liu K."/>
            <person name="Zhang X."/>
            <person name="Zhang X."/>
            <person name="Li K."/>
            <person name="Wang N."/>
            <person name="Shu C."/>
            <person name="Wu Y."/>
            <person name="Wang C."/>
            <person name="Bushley K.E."/>
            <person name="Xiang M."/>
            <person name="Liu X."/>
        </authorList>
    </citation>
    <scope>NUCLEOTIDE SEQUENCE [LARGE SCALE GENOMIC DNA]</scope>
    <source>
        <strain evidence="16 17">3608</strain>
    </source>
</reference>
<organism evidence="16 17">
    <name type="scientific">Hirsutella minnesotensis 3608</name>
    <dbReference type="NCBI Taxonomy" id="1043627"/>
    <lineage>
        <taxon>Eukaryota</taxon>
        <taxon>Fungi</taxon>
        <taxon>Dikarya</taxon>
        <taxon>Ascomycota</taxon>
        <taxon>Pezizomycotina</taxon>
        <taxon>Sordariomycetes</taxon>
        <taxon>Hypocreomycetidae</taxon>
        <taxon>Hypocreales</taxon>
        <taxon>Ophiocordycipitaceae</taxon>
        <taxon>Hirsutella</taxon>
    </lineage>
</organism>
<evidence type="ECO:0000256" key="12">
    <source>
        <dbReference type="SAM" id="MobiDB-lite"/>
    </source>
</evidence>
<evidence type="ECO:0000256" key="2">
    <source>
        <dbReference type="ARBA" id="ARBA00008874"/>
    </source>
</evidence>
<dbReference type="PANTHER" id="PTHR48012">
    <property type="entry name" value="STERILE20-LIKE KINASE, ISOFORM B-RELATED"/>
    <property type="match status" value="1"/>
</dbReference>
<dbReference type="SUPFAM" id="SSF49879">
    <property type="entry name" value="SMAD/FHA domain"/>
    <property type="match status" value="1"/>
</dbReference>
<evidence type="ECO:0000256" key="3">
    <source>
        <dbReference type="ARBA" id="ARBA00012513"/>
    </source>
</evidence>
<dbReference type="OrthoDB" id="74764at2759"/>
<dbReference type="SMART" id="SM00220">
    <property type="entry name" value="S_TKc"/>
    <property type="match status" value="1"/>
</dbReference>
<feature type="domain" description="Protein kinase" evidence="14">
    <location>
        <begin position="216"/>
        <end position="458"/>
    </location>
</feature>
<feature type="binding site" evidence="11">
    <location>
        <position position="245"/>
    </location>
    <ligand>
        <name>ATP</name>
        <dbReference type="ChEBI" id="CHEBI:30616"/>
    </ligand>
</feature>
<evidence type="ECO:0000256" key="1">
    <source>
        <dbReference type="ARBA" id="ARBA00005575"/>
    </source>
</evidence>
<keyword evidence="4" id="KW-0723">Serine/threonine-protein kinase</keyword>
<dbReference type="PROSITE" id="PS51299">
    <property type="entry name" value="HTH_APSES"/>
    <property type="match status" value="1"/>
</dbReference>
<feature type="domain" description="FHA" evidence="13">
    <location>
        <begin position="82"/>
        <end position="137"/>
    </location>
</feature>
<evidence type="ECO:0000256" key="5">
    <source>
        <dbReference type="ARBA" id="ARBA00022679"/>
    </source>
</evidence>
<dbReference type="InterPro" id="IPR050629">
    <property type="entry name" value="STE20/SPS1-PAK"/>
</dbReference>
<comment type="catalytic activity">
    <reaction evidence="10">
        <text>L-seryl-[protein] + ATP = O-phospho-L-seryl-[protein] + ADP + H(+)</text>
        <dbReference type="Rhea" id="RHEA:17989"/>
        <dbReference type="Rhea" id="RHEA-COMP:9863"/>
        <dbReference type="Rhea" id="RHEA-COMP:11604"/>
        <dbReference type="ChEBI" id="CHEBI:15378"/>
        <dbReference type="ChEBI" id="CHEBI:29999"/>
        <dbReference type="ChEBI" id="CHEBI:30616"/>
        <dbReference type="ChEBI" id="CHEBI:83421"/>
        <dbReference type="ChEBI" id="CHEBI:456216"/>
        <dbReference type="EC" id="2.7.11.1"/>
    </reaction>
</comment>
<accession>A0A0F7ZXR0</accession>
<dbReference type="EMBL" id="KQ030586">
    <property type="protein sequence ID" value="KJZ71157.1"/>
    <property type="molecule type" value="Genomic_DNA"/>
</dbReference>
<evidence type="ECO:0000313" key="17">
    <source>
        <dbReference type="Proteomes" id="UP000054481"/>
    </source>
</evidence>
<evidence type="ECO:0000259" key="14">
    <source>
        <dbReference type="PROSITE" id="PS50011"/>
    </source>
</evidence>
<dbReference type="PANTHER" id="PTHR48012:SF10">
    <property type="entry name" value="FI20177P1"/>
    <property type="match status" value="1"/>
</dbReference>
<sequence length="894" mass="100510">MADEIESKTLFSVYSHATDFLLDPHHSKYLVQQRRVYLPDWARASPSPPDDEDREITPAPAREPSSLLCVTTNHNPAKGLAFTFGSSQQCDFLLATDSRGGISRLHFSISVQVESRTPVFILKNHSRYGTLINSPSLGSTELTSQRALIEGEEIRIDLAFFDLHVRIPEHSLHWELFRKNLSTYLDTVSKHVPLQCLQLDSEPSTRSHLTSTGSIYELTCTIGKGAHGTVRKGIDRATGKVVAAKQYYKVEHARTQEAMLLQRISHVNVVKFHAFMAIQGESPALIMELIDGNNLLQEHESSPLQHHEVVAVTKQLLNGLACMHSQNITHRDVKPANVMVVARDPILVKLTDFGLAVLTDTLKSFSGTPLYSAPEVMERRPFNEKVDIWSLGISALQLIYGLPEYPKSKVSYLGWPDKVLGYLDKRPRCLTTNFLVAMLTRDPKRRPSAKACLEHDLFRTPHAPQDSIYLVEQHLDEESTRPFTPNDPPTLLEPPILQSSGEASLSRLSLATAKDRDISREIVCQAAHQTRAACELPSQGLLVGSSMRQKEGAQDGESGREPLYAASTAGYRGMTISDFLDKNLWDPSTSAGQVEQRMASSQGDQDNTTILAPLSTQQEAPEWYQIQEGSRLVSEGLPDPNSELLQMPGSPIPSWNPYDPFETPTTGHPASDQPSHISSRSLRFDEGLVYIVYHRQRISMRIDDFRLNASQICTAAGLSEWNRRKYLDKIRAHSNVDIVRGRAIWVPFRDGVFLCQYLQLDSIADALFSQAPLPIPTKDENYFLALKSYADGEFVKNPRFKKGYMALSLRGLLFFFNTEERDVNVTHLLKLTDKATNVREFLRRHDSISRRSIVGGRSPERGTYMTPNHARQFCDFFEISHDAVDQIEKYFKAS</sequence>
<keyword evidence="8 11" id="KW-0067">ATP-binding</keyword>
<feature type="compositionally biased region" description="Polar residues" evidence="12">
    <location>
        <begin position="663"/>
        <end position="678"/>
    </location>
</feature>
<dbReference type="SUPFAM" id="SSF54616">
    <property type="entry name" value="DNA-binding domain of Mlu1-box binding protein MBP1"/>
    <property type="match status" value="1"/>
</dbReference>
<dbReference type="InterPro" id="IPR017441">
    <property type="entry name" value="Protein_kinase_ATP_BS"/>
</dbReference>
<dbReference type="PROSITE" id="PS50011">
    <property type="entry name" value="PROTEIN_KINASE_DOM"/>
    <property type="match status" value="1"/>
</dbReference>
<dbReference type="AlphaFoldDB" id="A0A0F7ZXR0"/>
<dbReference type="PROSITE" id="PS00107">
    <property type="entry name" value="PROTEIN_KINASE_ATP"/>
    <property type="match status" value="1"/>
</dbReference>
<feature type="region of interest" description="Disordered" evidence="12">
    <location>
        <begin position="477"/>
        <end position="500"/>
    </location>
</feature>
<keyword evidence="7" id="KW-0418">Kinase</keyword>
<name>A0A0F7ZXR0_9HYPO</name>
<feature type="domain" description="HTH APSES-type" evidence="15">
    <location>
        <begin position="679"/>
        <end position="779"/>
    </location>
</feature>
<dbReference type="InterPro" id="IPR008271">
    <property type="entry name" value="Ser/Thr_kinase_AS"/>
</dbReference>
<dbReference type="GO" id="GO:0005737">
    <property type="term" value="C:cytoplasm"/>
    <property type="evidence" value="ECO:0007669"/>
    <property type="project" value="TreeGrafter"/>
</dbReference>
<comment type="similarity">
    <text evidence="1">Belongs to the protein kinase superfamily. CAMK Ser/Thr protein kinase family. CHEK2 subfamily.</text>
</comment>
<comment type="similarity">
    <text evidence="2">Belongs to the protein kinase superfamily. STE Ser/Thr protein kinase family. STE20 subfamily.</text>
</comment>
<dbReference type="InterPro" id="IPR008984">
    <property type="entry name" value="SMAD_FHA_dom_sf"/>
</dbReference>
<dbReference type="Proteomes" id="UP000054481">
    <property type="component" value="Unassembled WGS sequence"/>
</dbReference>
<dbReference type="PROSITE" id="PS50006">
    <property type="entry name" value="FHA_DOMAIN"/>
    <property type="match status" value="1"/>
</dbReference>
<dbReference type="GO" id="GO:0005524">
    <property type="term" value="F:ATP binding"/>
    <property type="evidence" value="ECO:0007669"/>
    <property type="project" value="UniProtKB-UniRule"/>
</dbReference>
<dbReference type="GO" id="GO:0004674">
    <property type="term" value="F:protein serine/threonine kinase activity"/>
    <property type="evidence" value="ECO:0007669"/>
    <property type="project" value="UniProtKB-KW"/>
</dbReference>
<evidence type="ECO:0000256" key="6">
    <source>
        <dbReference type="ARBA" id="ARBA00022741"/>
    </source>
</evidence>
<dbReference type="Pfam" id="PF00069">
    <property type="entry name" value="Pkinase"/>
    <property type="match status" value="1"/>
</dbReference>
<evidence type="ECO:0000256" key="11">
    <source>
        <dbReference type="PROSITE-ProRule" id="PRU10141"/>
    </source>
</evidence>
<proteinExistence type="inferred from homology"/>
<feature type="region of interest" description="Disordered" evidence="12">
    <location>
        <begin position="659"/>
        <end position="678"/>
    </location>
</feature>
<dbReference type="PROSITE" id="PS00108">
    <property type="entry name" value="PROTEIN_KINASE_ST"/>
    <property type="match status" value="1"/>
</dbReference>
<dbReference type="InterPro" id="IPR000719">
    <property type="entry name" value="Prot_kinase_dom"/>
</dbReference>
<dbReference type="SUPFAM" id="SSF56112">
    <property type="entry name" value="Protein kinase-like (PK-like)"/>
    <property type="match status" value="1"/>
</dbReference>
<evidence type="ECO:0000259" key="15">
    <source>
        <dbReference type="PROSITE" id="PS51299"/>
    </source>
</evidence>
<dbReference type="GO" id="GO:0003677">
    <property type="term" value="F:DNA binding"/>
    <property type="evidence" value="ECO:0007669"/>
    <property type="project" value="InterPro"/>
</dbReference>
<keyword evidence="17" id="KW-1185">Reference proteome</keyword>
<dbReference type="Gene3D" id="1.10.510.10">
    <property type="entry name" value="Transferase(Phosphotransferase) domain 1"/>
    <property type="match status" value="1"/>
</dbReference>
<evidence type="ECO:0000256" key="9">
    <source>
        <dbReference type="ARBA" id="ARBA00047899"/>
    </source>
</evidence>
<evidence type="ECO:0000256" key="4">
    <source>
        <dbReference type="ARBA" id="ARBA00022527"/>
    </source>
</evidence>
<dbReference type="EC" id="2.7.11.1" evidence="3"/>
<evidence type="ECO:0000256" key="8">
    <source>
        <dbReference type="ARBA" id="ARBA00022840"/>
    </source>
</evidence>
<evidence type="ECO:0000313" key="16">
    <source>
        <dbReference type="EMBL" id="KJZ71157.1"/>
    </source>
</evidence>